<name>A0AAD7XL16_9STRA</name>
<protein>
    <recommendedName>
        <fullName evidence="2">COP9 signalosome complex subunit 6</fullName>
    </recommendedName>
</protein>
<dbReference type="InterPro" id="IPR000555">
    <property type="entry name" value="JAMM/MPN+_dom"/>
</dbReference>
<dbReference type="PANTHER" id="PTHR10540">
    <property type="entry name" value="EUKARYOTIC TRANSLATION INITIATION FACTOR 3 SUBUNIT F-RELATED"/>
    <property type="match status" value="1"/>
</dbReference>
<comment type="caution">
    <text evidence="4">The sequence shown here is derived from an EMBL/GenBank/DDBJ whole genome shotgun (WGS) entry which is preliminary data.</text>
</comment>
<dbReference type="GO" id="GO:0005737">
    <property type="term" value="C:cytoplasm"/>
    <property type="evidence" value="ECO:0007669"/>
    <property type="project" value="UniProtKB-SubCell"/>
</dbReference>
<comment type="subcellular location">
    <subcellularLocation>
        <location evidence="2">Cytoplasm</location>
    </subcellularLocation>
    <subcellularLocation>
        <location evidence="2">Nucleus</location>
    </subcellularLocation>
</comment>
<accession>A0AAD7XL16</accession>
<keyword evidence="2" id="KW-0539">Nucleus</keyword>
<evidence type="ECO:0000256" key="2">
    <source>
        <dbReference type="RuleBase" id="RU367006"/>
    </source>
</evidence>
<dbReference type="Pfam" id="PF13012">
    <property type="entry name" value="MitMem_reg"/>
    <property type="match status" value="1"/>
</dbReference>
<comment type="function">
    <text evidence="2">Component of the COP9 signalosome complex (CSN), a complex involved in various cellular and developmental processes.</text>
</comment>
<proteinExistence type="inferred from homology"/>
<dbReference type="SMART" id="SM00232">
    <property type="entry name" value="JAB_MPN"/>
    <property type="match status" value="1"/>
</dbReference>
<dbReference type="EMBL" id="JAQMWT010000533">
    <property type="protein sequence ID" value="KAJ8599970.1"/>
    <property type="molecule type" value="Genomic_DNA"/>
</dbReference>
<keyword evidence="5" id="KW-1185">Reference proteome</keyword>
<evidence type="ECO:0000256" key="1">
    <source>
        <dbReference type="ARBA" id="ARBA00010893"/>
    </source>
</evidence>
<dbReference type="PANTHER" id="PTHR10540:SF8">
    <property type="entry name" value="COP9 SIGNALOSOME COMPLEX SUBUNIT 6"/>
    <property type="match status" value="1"/>
</dbReference>
<organism evidence="4 5">
    <name type="scientific">Chrysophaeum taylorii</name>
    <dbReference type="NCBI Taxonomy" id="2483200"/>
    <lineage>
        <taxon>Eukaryota</taxon>
        <taxon>Sar</taxon>
        <taxon>Stramenopiles</taxon>
        <taxon>Ochrophyta</taxon>
        <taxon>Pelagophyceae</taxon>
        <taxon>Pelagomonadales</taxon>
        <taxon>Pelagomonadaceae</taxon>
        <taxon>Chrysophaeum</taxon>
    </lineage>
</organism>
<dbReference type="Pfam" id="PF01398">
    <property type="entry name" value="JAB"/>
    <property type="match status" value="1"/>
</dbReference>
<comment type="similarity">
    <text evidence="1 2">Belongs to the peptidase M67A family. CSN6 subfamily.</text>
</comment>
<feature type="domain" description="JAB1/MPN/MOV34 metalloenzyme" evidence="3">
    <location>
        <begin position="9"/>
        <end position="144"/>
    </location>
</feature>
<evidence type="ECO:0000259" key="3">
    <source>
        <dbReference type="SMART" id="SM00232"/>
    </source>
</evidence>
<dbReference type="GO" id="GO:0008180">
    <property type="term" value="C:COP9 signalosome"/>
    <property type="evidence" value="ECO:0007669"/>
    <property type="project" value="UniProtKB-UniRule"/>
</dbReference>
<dbReference type="Gene3D" id="3.40.140.10">
    <property type="entry name" value="Cytidine Deaminase, domain 2"/>
    <property type="match status" value="1"/>
</dbReference>
<dbReference type="InterPro" id="IPR024969">
    <property type="entry name" value="EIF3F/CSN6-like_C"/>
</dbReference>
<keyword evidence="2" id="KW-0963">Cytoplasm</keyword>
<dbReference type="Proteomes" id="UP001230188">
    <property type="component" value="Unassembled WGS sequence"/>
</dbReference>
<evidence type="ECO:0000313" key="4">
    <source>
        <dbReference type="EMBL" id="KAJ8599970.1"/>
    </source>
</evidence>
<dbReference type="GO" id="GO:0000338">
    <property type="term" value="P:protein deneddylation"/>
    <property type="evidence" value="ECO:0007669"/>
    <property type="project" value="InterPro"/>
</dbReference>
<dbReference type="AlphaFoldDB" id="A0AAD7XL16"/>
<reference evidence="4" key="1">
    <citation type="submission" date="2023-01" db="EMBL/GenBank/DDBJ databases">
        <title>Metagenome sequencing of chrysophaentin producing Chrysophaeum taylorii.</title>
        <authorList>
            <person name="Davison J."/>
            <person name="Bewley C."/>
        </authorList>
    </citation>
    <scope>NUCLEOTIDE SEQUENCE</scope>
    <source>
        <strain evidence="4">NIES-1699</strain>
    </source>
</reference>
<sequence>MSGSEGGRRVALHPLAIVGVSDHFTRVKVGGGKQASSAPIIGLLFGKQSGLEVSIYDAIELVSDPPAALDETYLLKQTELFTAVYKDRELLGWYTVAKEATSDHLALHKDFLKYNESPLFLIMDPSPSADSKELPITIFEYELHMVNETPTMLFVSIPYQLQTLQAEQIAMEQVAKTTPADTESALDVHIENVDSSLKTLRHRVLEIVKYLDLVSSGKAQVDYGLLRHVSNLCDQLPAAEPADLKEEFIKDYNDSLAVSVLAAVSKSADSLNELTDNFLVIHAHGSKLA</sequence>
<dbReference type="CDD" id="cd08063">
    <property type="entry name" value="MPN_CSN6"/>
    <property type="match status" value="1"/>
</dbReference>
<gene>
    <name evidence="4" type="ORF">CTAYLR_002871</name>
</gene>
<dbReference type="InterPro" id="IPR033859">
    <property type="entry name" value="MPN_CSN6"/>
</dbReference>
<evidence type="ECO:0000313" key="5">
    <source>
        <dbReference type="Proteomes" id="UP001230188"/>
    </source>
</evidence>
<dbReference type="GO" id="GO:0008237">
    <property type="term" value="F:metallopeptidase activity"/>
    <property type="evidence" value="ECO:0007669"/>
    <property type="project" value="InterPro"/>
</dbReference>
<keyword evidence="2" id="KW-0736">Signalosome</keyword>